<dbReference type="Proteomes" id="UP001168338">
    <property type="component" value="Unassembled WGS sequence"/>
</dbReference>
<accession>A0ABT8M800</accession>
<keyword evidence="3" id="KW-1185">Reference proteome</keyword>
<sequence length="182" mass="19732">MKPERTSTTVSRRTPGRRTGSISGGKILPFAMLAVLLACTALFTGCVAAPEGEATAAAAAPETISGTVARVEVIHFTTPNQCYSCVVLGDYAEETVNTHFADELASGKMVFDHISIADPAQQEIVERYGATGSSLWIGVYDDQGGFYPEEDVRVWYKLNDKPGFTTYLKTVLEMRLRGDLTQ</sequence>
<dbReference type="InterPro" id="IPR047698">
    <property type="entry name" value="ArsF-like"/>
</dbReference>
<protein>
    <recommendedName>
        <fullName evidence="4">Thioredoxin family protein</fullName>
    </recommendedName>
</protein>
<dbReference type="NCBIfam" id="NF040494">
    <property type="entry name" value="nitrored_ArsF"/>
    <property type="match status" value="1"/>
</dbReference>
<proteinExistence type="predicted"/>
<dbReference type="EMBL" id="VCYH01000002">
    <property type="protein sequence ID" value="MDN7024048.1"/>
    <property type="molecule type" value="Genomic_DNA"/>
</dbReference>
<feature type="compositionally biased region" description="Polar residues" evidence="1">
    <location>
        <begin position="1"/>
        <end position="12"/>
    </location>
</feature>
<organism evidence="2 3">
    <name type="scientific">Methanoculleus frigidifontis</name>
    <dbReference type="NCBI Taxonomy" id="2584085"/>
    <lineage>
        <taxon>Archaea</taxon>
        <taxon>Methanobacteriati</taxon>
        <taxon>Methanobacteriota</taxon>
        <taxon>Stenosarchaea group</taxon>
        <taxon>Methanomicrobia</taxon>
        <taxon>Methanomicrobiales</taxon>
        <taxon>Methanomicrobiaceae</taxon>
        <taxon>Methanoculleus</taxon>
    </lineage>
</organism>
<feature type="region of interest" description="Disordered" evidence="1">
    <location>
        <begin position="1"/>
        <end position="21"/>
    </location>
</feature>
<evidence type="ECO:0000313" key="3">
    <source>
        <dbReference type="Proteomes" id="UP001168338"/>
    </source>
</evidence>
<comment type="caution">
    <text evidence="2">The sequence shown here is derived from an EMBL/GenBank/DDBJ whole genome shotgun (WGS) entry which is preliminary data.</text>
</comment>
<evidence type="ECO:0008006" key="4">
    <source>
        <dbReference type="Google" id="ProtNLM"/>
    </source>
</evidence>
<dbReference type="RefSeq" id="WP_301663134.1">
    <property type="nucleotide sequence ID" value="NZ_VCYH01000002.1"/>
</dbReference>
<name>A0ABT8M800_9EURY</name>
<gene>
    <name evidence="2" type="ORF">FGU65_03935</name>
</gene>
<evidence type="ECO:0000313" key="2">
    <source>
        <dbReference type="EMBL" id="MDN7024048.1"/>
    </source>
</evidence>
<evidence type="ECO:0000256" key="1">
    <source>
        <dbReference type="SAM" id="MobiDB-lite"/>
    </source>
</evidence>
<reference evidence="2" key="1">
    <citation type="submission" date="2019-05" db="EMBL/GenBank/DDBJ databases">
        <title>Methanoculleus sp. FWC-SCC1, a methanogenic archaeon isolated from deep marine cold seep.</title>
        <authorList>
            <person name="Chen Y.-W."/>
            <person name="Chen S.-C."/>
            <person name="Teng N.-H."/>
            <person name="Lai M.-C."/>
        </authorList>
    </citation>
    <scope>NUCLEOTIDE SEQUENCE</scope>
    <source>
        <strain evidence="2">FWC-SCC1</strain>
    </source>
</reference>